<proteinExistence type="predicted"/>
<dbReference type="EMBL" id="BAWF01000022">
    <property type="protein sequence ID" value="GAF45503.1"/>
    <property type="molecule type" value="Genomic_DNA"/>
</dbReference>
<dbReference type="InterPro" id="IPR029033">
    <property type="entry name" value="His_PPase_superfam"/>
</dbReference>
<gene>
    <name evidence="1" type="ORF">RW1_022_00830</name>
</gene>
<dbReference type="Proteomes" id="UP000019491">
    <property type="component" value="Unassembled WGS sequence"/>
</dbReference>
<accession>X0PRK4</accession>
<dbReference type="Gene3D" id="3.40.50.1240">
    <property type="entry name" value="Phosphoglycerate mutase-like"/>
    <property type="match status" value="1"/>
</dbReference>
<evidence type="ECO:0000313" key="1">
    <source>
        <dbReference type="EMBL" id="GAF45503.1"/>
    </source>
</evidence>
<evidence type="ECO:0000313" key="2">
    <source>
        <dbReference type="Proteomes" id="UP000019491"/>
    </source>
</evidence>
<dbReference type="AlphaFoldDB" id="X0PRK4"/>
<dbReference type="RefSeq" id="WP_255221484.1">
    <property type="nucleotide sequence ID" value="NZ_BAWF01000022.1"/>
</dbReference>
<reference evidence="1 2" key="1">
    <citation type="submission" date="2014-02" db="EMBL/GenBank/DDBJ databases">
        <title>Whole genome shotgun sequence of Rhodococcus wratislaviensis NBRC 100605.</title>
        <authorList>
            <person name="Hosoyama A."/>
            <person name="Tsuchikane K."/>
            <person name="Yoshida I."/>
            <person name="Ohji S."/>
            <person name="Ichikawa N."/>
            <person name="Yamazoe A."/>
            <person name="Fujita N."/>
        </authorList>
    </citation>
    <scope>NUCLEOTIDE SEQUENCE [LARGE SCALE GENOMIC DNA]</scope>
    <source>
        <strain evidence="1 2">NBRC 100605</strain>
    </source>
</reference>
<protein>
    <submittedName>
        <fullName evidence="1">Uncharacterized protein</fullName>
    </submittedName>
</protein>
<sequence>MILADANAIAARCRQTLLPLAEARGLRIDDHPLPAVDAPTDQLVAMLEAPEADGVVFCTHGEVLDAVAEPARSRGAAWMPPAASTAKGGAWIVDHRADRAPTLQYSAHSAQLTESLQSGPDLRASRCAQG</sequence>
<name>X0PRK4_RHOWR</name>
<comment type="caution">
    <text evidence="1">The sequence shown here is derived from an EMBL/GenBank/DDBJ whole genome shotgun (WGS) entry which is preliminary data.</text>
</comment>
<organism evidence="1 2">
    <name type="scientific">Rhodococcus wratislaviensis NBRC 100605</name>
    <dbReference type="NCBI Taxonomy" id="1219028"/>
    <lineage>
        <taxon>Bacteria</taxon>
        <taxon>Bacillati</taxon>
        <taxon>Actinomycetota</taxon>
        <taxon>Actinomycetes</taxon>
        <taxon>Mycobacteriales</taxon>
        <taxon>Nocardiaceae</taxon>
        <taxon>Rhodococcus</taxon>
    </lineage>
</organism>
<keyword evidence="2" id="KW-1185">Reference proteome</keyword>